<name>A0A401Q9B2_SCYTO</name>
<feature type="compositionally biased region" description="Polar residues" evidence="1">
    <location>
        <begin position="93"/>
        <end position="115"/>
    </location>
</feature>
<gene>
    <name evidence="2" type="ORF">scyTo_0023044</name>
</gene>
<dbReference type="Gene3D" id="1.20.58.60">
    <property type="match status" value="1"/>
</dbReference>
<dbReference type="InterPro" id="IPR011993">
    <property type="entry name" value="PH-like_dom_sf"/>
</dbReference>
<feature type="region of interest" description="Disordered" evidence="1">
    <location>
        <begin position="72"/>
        <end position="127"/>
    </location>
</feature>
<dbReference type="PANTHER" id="PTHR11915">
    <property type="entry name" value="SPECTRIN/FILAMIN RELATED CYTOSKELETAL PROTEIN"/>
    <property type="match status" value="1"/>
</dbReference>
<evidence type="ECO:0000313" key="3">
    <source>
        <dbReference type="Proteomes" id="UP000288216"/>
    </source>
</evidence>
<protein>
    <recommendedName>
        <fullName evidence="4">PH domain-containing protein</fullName>
    </recommendedName>
</protein>
<feature type="non-terminal residue" evidence="2">
    <location>
        <position position="159"/>
    </location>
</feature>
<evidence type="ECO:0000256" key="1">
    <source>
        <dbReference type="SAM" id="MobiDB-lite"/>
    </source>
</evidence>
<feature type="compositionally biased region" description="Basic and acidic residues" evidence="1">
    <location>
        <begin position="78"/>
        <end position="88"/>
    </location>
</feature>
<dbReference type="AlphaFoldDB" id="A0A401Q9B2"/>
<organism evidence="2 3">
    <name type="scientific">Scyliorhinus torazame</name>
    <name type="common">Cloudy catshark</name>
    <name type="synonym">Catulus torazame</name>
    <dbReference type="NCBI Taxonomy" id="75743"/>
    <lineage>
        <taxon>Eukaryota</taxon>
        <taxon>Metazoa</taxon>
        <taxon>Chordata</taxon>
        <taxon>Craniata</taxon>
        <taxon>Vertebrata</taxon>
        <taxon>Chondrichthyes</taxon>
        <taxon>Elasmobranchii</taxon>
        <taxon>Galeomorphii</taxon>
        <taxon>Galeoidea</taxon>
        <taxon>Carcharhiniformes</taxon>
        <taxon>Scyliorhinidae</taxon>
        <taxon>Scyliorhinus</taxon>
    </lineage>
</organism>
<accession>A0A401Q9B2</accession>
<dbReference type="InterPro" id="IPR001605">
    <property type="entry name" value="PH_dom-spectrin-type"/>
</dbReference>
<dbReference type="STRING" id="75743.A0A401Q9B2"/>
<proteinExistence type="predicted"/>
<evidence type="ECO:0000313" key="2">
    <source>
        <dbReference type="EMBL" id="GCB81965.1"/>
    </source>
</evidence>
<feature type="non-terminal residue" evidence="2">
    <location>
        <position position="1"/>
    </location>
</feature>
<dbReference type="PRINTS" id="PR00683">
    <property type="entry name" value="SPECTRINPH"/>
</dbReference>
<dbReference type="Proteomes" id="UP000288216">
    <property type="component" value="Unassembled WGS sequence"/>
</dbReference>
<dbReference type="OrthoDB" id="430364at2759"/>
<dbReference type="GO" id="GO:0005543">
    <property type="term" value="F:phospholipid binding"/>
    <property type="evidence" value="ECO:0007669"/>
    <property type="project" value="InterPro"/>
</dbReference>
<comment type="caution">
    <text evidence="2">The sequence shown here is derived from an EMBL/GenBank/DDBJ whole genome shotgun (WGS) entry which is preliminary data.</text>
</comment>
<sequence>DSVSEVEDLIKKHEDFEKMLEAQDEKIGQLKNVIKGEGFRTELNAKEKERKVARVPSLKRKAFYKKPAPLRMLGRTNSDIDRPPKSWSKEVSPPQSNSTGTPKSEKVTPQYQTMEGTLDRKHRLHSGGTKAVSKAWATYFVILEGQALCFYKNKSETLT</sequence>
<dbReference type="Gene3D" id="2.30.29.30">
    <property type="entry name" value="Pleckstrin-homology domain (PH domain)/Phosphotyrosine-binding domain (PTB)"/>
    <property type="match status" value="1"/>
</dbReference>
<evidence type="ECO:0008006" key="4">
    <source>
        <dbReference type="Google" id="ProtNLM"/>
    </source>
</evidence>
<dbReference type="EMBL" id="BFAA01025756">
    <property type="protein sequence ID" value="GCB81965.1"/>
    <property type="molecule type" value="Genomic_DNA"/>
</dbReference>
<dbReference type="SUPFAM" id="SSF50729">
    <property type="entry name" value="PH domain-like"/>
    <property type="match status" value="1"/>
</dbReference>
<keyword evidence="3" id="KW-1185">Reference proteome</keyword>
<reference evidence="2 3" key="1">
    <citation type="journal article" date="2018" name="Nat. Ecol. Evol.">
        <title>Shark genomes provide insights into elasmobranch evolution and the origin of vertebrates.</title>
        <authorList>
            <person name="Hara Y"/>
            <person name="Yamaguchi K"/>
            <person name="Onimaru K"/>
            <person name="Kadota M"/>
            <person name="Koyanagi M"/>
            <person name="Keeley SD"/>
            <person name="Tatsumi K"/>
            <person name="Tanaka K"/>
            <person name="Motone F"/>
            <person name="Kageyama Y"/>
            <person name="Nozu R"/>
            <person name="Adachi N"/>
            <person name="Nishimura O"/>
            <person name="Nakagawa R"/>
            <person name="Tanegashima C"/>
            <person name="Kiyatake I"/>
            <person name="Matsumoto R"/>
            <person name="Murakumo K"/>
            <person name="Nishida K"/>
            <person name="Terakita A"/>
            <person name="Kuratani S"/>
            <person name="Sato K"/>
            <person name="Hyodo S Kuraku.S."/>
        </authorList>
    </citation>
    <scope>NUCLEOTIDE SEQUENCE [LARGE SCALE GENOMIC DNA]</scope>
</reference>